<gene>
    <name evidence="2" type="ORF">E1298_36630</name>
</gene>
<keyword evidence="3" id="KW-1185">Reference proteome</keyword>
<name>A0A4R5AD42_9ACTN</name>
<comment type="caution">
    <text evidence="2">The sequence shown here is derived from an EMBL/GenBank/DDBJ whole genome shotgun (WGS) entry which is preliminary data.</text>
</comment>
<reference evidence="2 3" key="1">
    <citation type="submission" date="2019-03" db="EMBL/GenBank/DDBJ databases">
        <title>Draft genome sequences of novel Actinobacteria.</title>
        <authorList>
            <person name="Sahin N."/>
            <person name="Ay H."/>
            <person name="Saygin H."/>
        </authorList>
    </citation>
    <scope>NUCLEOTIDE SEQUENCE [LARGE SCALE GENOMIC DNA]</scope>
    <source>
        <strain evidence="2 3">H3C3</strain>
    </source>
</reference>
<evidence type="ECO:0000256" key="1">
    <source>
        <dbReference type="SAM" id="SignalP"/>
    </source>
</evidence>
<proteinExistence type="predicted"/>
<evidence type="ECO:0000313" key="2">
    <source>
        <dbReference type="EMBL" id="TDD70378.1"/>
    </source>
</evidence>
<dbReference type="Proteomes" id="UP000294513">
    <property type="component" value="Unassembled WGS sequence"/>
</dbReference>
<organism evidence="2 3">
    <name type="scientific">Actinomadura rubrisoli</name>
    <dbReference type="NCBI Taxonomy" id="2530368"/>
    <lineage>
        <taxon>Bacteria</taxon>
        <taxon>Bacillati</taxon>
        <taxon>Actinomycetota</taxon>
        <taxon>Actinomycetes</taxon>
        <taxon>Streptosporangiales</taxon>
        <taxon>Thermomonosporaceae</taxon>
        <taxon>Actinomadura</taxon>
    </lineage>
</organism>
<evidence type="ECO:0000313" key="3">
    <source>
        <dbReference type="Proteomes" id="UP000294513"/>
    </source>
</evidence>
<dbReference type="EMBL" id="SMKU01000304">
    <property type="protein sequence ID" value="TDD70378.1"/>
    <property type="molecule type" value="Genomic_DNA"/>
</dbReference>
<feature type="signal peptide" evidence="1">
    <location>
        <begin position="1"/>
        <end position="22"/>
    </location>
</feature>
<feature type="chain" id="PRO_5020740197" evidence="1">
    <location>
        <begin position="23"/>
        <end position="129"/>
    </location>
</feature>
<dbReference type="RefSeq" id="WP_131901619.1">
    <property type="nucleotide sequence ID" value="NZ_SMKU01000304.1"/>
</dbReference>
<protein>
    <submittedName>
        <fullName evidence="2">Uncharacterized protein</fullName>
    </submittedName>
</protein>
<keyword evidence="1" id="KW-0732">Signal</keyword>
<dbReference type="AlphaFoldDB" id="A0A4R5AD42"/>
<accession>A0A4R5AD42</accession>
<sequence length="129" mass="12970">MRLLSVTALGTALVAAGLVAPAAGEAAGEATRFGRGGMAVQPGAARPGQRVEVSVPGCSDGHRVSSKAFTKDLTLDGKAGRGTATVKRDAKAGKYTIVAHCGARKVSGEFRVSGGLAWPAILPTTGNRL</sequence>
<dbReference type="OrthoDB" id="3477833at2"/>